<evidence type="ECO:0000256" key="2">
    <source>
        <dbReference type="ARBA" id="ARBA00010145"/>
    </source>
</evidence>
<feature type="transmembrane region" description="Helical" evidence="8">
    <location>
        <begin position="267"/>
        <end position="290"/>
    </location>
</feature>
<dbReference type="GO" id="GO:0055085">
    <property type="term" value="P:transmembrane transport"/>
    <property type="evidence" value="ECO:0007669"/>
    <property type="project" value="InterPro"/>
</dbReference>
<evidence type="ECO:0000313" key="10">
    <source>
        <dbReference type="Proteomes" id="UP000281975"/>
    </source>
</evidence>
<evidence type="ECO:0008006" key="11">
    <source>
        <dbReference type="Google" id="ProtNLM"/>
    </source>
</evidence>
<dbReference type="Pfam" id="PF03547">
    <property type="entry name" value="Mem_trans"/>
    <property type="match status" value="2"/>
</dbReference>
<feature type="transmembrane region" description="Helical" evidence="8">
    <location>
        <begin position="64"/>
        <end position="85"/>
    </location>
</feature>
<dbReference type="PANTHER" id="PTHR36838:SF1">
    <property type="entry name" value="SLR1864 PROTEIN"/>
    <property type="match status" value="1"/>
</dbReference>
<reference evidence="9 10" key="1">
    <citation type="submission" date="2018-10" db="EMBL/GenBank/DDBJ databases">
        <title>Genomic Encyclopedia of Type Strains, Phase IV (KMG-IV): sequencing the most valuable type-strain genomes for metagenomic binning, comparative biology and taxonomic classification.</title>
        <authorList>
            <person name="Goeker M."/>
        </authorList>
    </citation>
    <scope>NUCLEOTIDE SEQUENCE [LARGE SCALE GENOMIC DNA]</scope>
    <source>
        <strain evidence="9 10">DSM 23229</strain>
    </source>
</reference>
<evidence type="ECO:0000256" key="3">
    <source>
        <dbReference type="ARBA" id="ARBA00022448"/>
    </source>
</evidence>
<evidence type="ECO:0000256" key="1">
    <source>
        <dbReference type="ARBA" id="ARBA00004651"/>
    </source>
</evidence>
<dbReference type="GO" id="GO:0005886">
    <property type="term" value="C:plasma membrane"/>
    <property type="evidence" value="ECO:0007669"/>
    <property type="project" value="UniProtKB-SubCell"/>
</dbReference>
<evidence type="ECO:0000256" key="4">
    <source>
        <dbReference type="ARBA" id="ARBA00022475"/>
    </source>
</evidence>
<dbReference type="EMBL" id="RBIN01000002">
    <property type="protein sequence ID" value="RKR06551.1"/>
    <property type="molecule type" value="Genomic_DNA"/>
</dbReference>
<dbReference type="InterPro" id="IPR038770">
    <property type="entry name" value="Na+/solute_symporter_sf"/>
</dbReference>
<evidence type="ECO:0000256" key="7">
    <source>
        <dbReference type="ARBA" id="ARBA00023136"/>
    </source>
</evidence>
<dbReference type="RefSeq" id="WP_121171056.1">
    <property type="nucleotide sequence ID" value="NZ_RBIN01000002.1"/>
</dbReference>
<feature type="transmembrane region" description="Helical" evidence="8">
    <location>
        <begin position="181"/>
        <end position="201"/>
    </location>
</feature>
<evidence type="ECO:0000256" key="5">
    <source>
        <dbReference type="ARBA" id="ARBA00022692"/>
    </source>
</evidence>
<organism evidence="9 10">
    <name type="scientific">Kushneria sinocarnis</name>
    <dbReference type="NCBI Taxonomy" id="595502"/>
    <lineage>
        <taxon>Bacteria</taxon>
        <taxon>Pseudomonadati</taxon>
        <taxon>Pseudomonadota</taxon>
        <taxon>Gammaproteobacteria</taxon>
        <taxon>Oceanospirillales</taxon>
        <taxon>Halomonadaceae</taxon>
        <taxon>Kushneria</taxon>
    </lineage>
</organism>
<dbReference type="PANTHER" id="PTHR36838">
    <property type="entry name" value="AUXIN EFFLUX CARRIER FAMILY PROTEIN"/>
    <property type="match status" value="1"/>
</dbReference>
<dbReference type="OrthoDB" id="3238001at2"/>
<dbReference type="AlphaFoldDB" id="A0A420WYY0"/>
<name>A0A420WYY0_9GAMM</name>
<keyword evidence="4" id="KW-1003">Cell membrane</keyword>
<dbReference type="InterPro" id="IPR004776">
    <property type="entry name" value="Mem_transp_PIN-like"/>
</dbReference>
<comment type="subcellular location">
    <subcellularLocation>
        <location evidence="1">Cell membrane</location>
        <topology evidence="1">Multi-pass membrane protein</topology>
    </subcellularLocation>
</comment>
<evidence type="ECO:0000313" key="9">
    <source>
        <dbReference type="EMBL" id="RKR06551.1"/>
    </source>
</evidence>
<protein>
    <recommendedName>
        <fullName evidence="11">AEC family transporter</fullName>
    </recommendedName>
</protein>
<keyword evidence="3" id="KW-0813">Transport</keyword>
<gene>
    <name evidence="9" type="ORF">C7446_0532</name>
</gene>
<feature type="transmembrane region" description="Helical" evidence="8">
    <location>
        <begin position="119"/>
        <end position="136"/>
    </location>
</feature>
<feature type="transmembrane region" description="Helical" evidence="8">
    <location>
        <begin position="92"/>
        <end position="113"/>
    </location>
</feature>
<accession>A0A420WYY0</accession>
<keyword evidence="7 8" id="KW-0472">Membrane</keyword>
<feature type="transmembrane region" description="Helical" evidence="8">
    <location>
        <begin position="213"/>
        <end position="231"/>
    </location>
</feature>
<dbReference type="Gene3D" id="1.20.1530.20">
    <property type="match status" value="1"/>
</dbReference>
<feature type="transmembrane region" description="Helical" evidence="8">
    <location>
        <begin position="237"/>
        <end position="255"/>
    </location>
</feature>
<comment type="caution">
    <text evidence="9">The sequence shown here is derived from an EMBL/GenBank/DDBJ whole genome shotgun (WGS) entry which is preliminary data.</text>
</comment>
<keyword evidence="10" id="KW-1185">Reference proteome</keyword>
<feature type="transmembrane region" description="Helical" evidence="8">
    <location>
        <begin position="6"/>
        <end position="25"/>
    </location>
</feature>
<dbReference type="Proteomes" id="UP000281975">
    <property type="component" value="Unassembled WGS sequence"/>
</dbReference>
<comment type="similarity">
    <text evidence="2">Belongs to the auxin efflux carrier (TC 2.A.69) family.</text>
</comment>
<feature type="transmembrane region" description="Helical" evidence="8">
    <location>
        <begin position="148"/>
        <end position="169"/>
    </location>
</feature>
<sequence>MFAQLFAVMAPVLAGAGVGFFWVRFKQPYPTGFITKLVLNVGTPCLIVDSLTSTHVELAAFSRMALATVSVLVAMGLIGLLLARITRLDWRVIVPPTLFPNTGNMGLPVAMYAFDDKGFPLAVAVFVVMSMAQFVVGSITSSSRPIRGIFTTPTIYAIIIAILLMAFQIQLPAWLANSVDLLAGFTIPMMLITLGVALASIRARSLNVGIGFGLARVVVAGGMAMLIGWLLGLTPQALGILVVMMCMPVAVYNYLFAQKAGHSPEFVANLVLCSTLTSFIYLPLLLSFVMSHGQ</sequence>
<keyword evidence="6 8" id="KW-1133">Transmembrane helix</keyword>
<proteinExistence type="inferred from homology"/>
<keyword evidence="5 8" id="KW-0812">Transmembrane</keyword>
<evidence type="ECO:0000256" key="6">
    <source>
        <dbReference type="ARBA" id="ARBA00022989"/>
    </source>
</evidence>
<evidence type="ECO:0000256" key="8">
    <source>
        <dbReference type="SAM" id="Phobius"/>
    </source>
</evidence>